<accession>A0ABR4J7Y4</accession>
<dbReference type="EMBL" id="JBFXLU010000185">
    <property type="protein sequence ID" value="KAL2836090.1"/>
    <property type="molecule type" value="Genomic_DNA"/>
</dbReference>
<gene>
    <name evidence="1" type="ORF">BJY01DRAFT_222441</name>
</gene>
<comment type="caution">
    <text evidence="1">The sequence shown here is derived from an EMBL/GenBank/DDBJ whole genome shotgun (WGS) entry which is preliminary data.</text>
</comment>
<keyword evidence="2" id="KW-1185">Reference proteome</keyword>
<proteinExistence type="predicted"/>
<name>A0ABR4J7Y4_9EURO</name>
<evidence type="ECO:0000313" key="2">
    <source>
        <dbReference type="Proteomes" id="UP001610446"/>
    </source>
</evidence>
<reference evidence="1 2" key="1">
    <citation type="submission" date="2024-07" db="EMBL/GenBank/DDBJ databases">
        <title>Section-level genome sequencing and comparative genomics of Aspergillus sections Usti and Cavernicolus.</title>
        <authorList>
            <consortium name="Lawrence Berkeley National Laboratory"/>
            <person name="Nybo J.L."/>
            <person name="Vesth T.C."/>
            <person name="Theobald S."/>
            <person name="Frisvad J.C."/>
            <person name="Larsen T.O."/>
            <person name="Kjaerboelling I."/>
            <person name="Rothschild-Mancinelli K."/>
            <person name="Lyhne E.K."/>
            <person name="Kogle M.E."/>
            <person name="Barry K."/>
            <person name="Clum A."/>
            <person name="Na H."/>
            <person name="Ledsgaard L."/>
            <person name="Lin J."/>
            <person name="Lipzen A."/>
            <person name="Kuo A."/>
            <person name="Riley R."/>
            <person name="Mondo S."/>
            <person name="Labutti K."/>
            <person name="Haridas S."/>
            <person name="Pangalinan J."/>
            <person name="Salamov A.A."/>
            <person name="Simmons B.A."/>
            <person name="Magnuson J.K."/>
            <person name="Chen J."/>
            <person name="Drula E."/>
            <person name="Henrissat B."/>
            <person name="Wiebenga A."/>
            <person name="Lubbers R.J."/>
            <person name="Gomes A.C."/>
            <person name="Makela M.R."/>
            <person name="Stajich J."/>
            <person name="Grigoriev I.V."/>
            <person name="Mortensen U.H."/>
            <person name="De Vries R.P."/>
            <person name="Baker S.E."/>
            <person name="Andersen M.R."/>
        </authorList>
    </citation>
    <scope>NUCLEOTIDE SEQUENCE [LARGE SCALE GENOMIC DNA]</scope>
    <source>
        <strain evidence="1 2">CBS 123904</strain>
    </source>
</reference>
<protein>
    <submittedName>
        <fullName evidence="1">Uncharacterized protein</fullName>
    </submittedName>
</protein>
<evidence type="ECO:0000313" key="1">
    <source>
        <dbReference type="EMBL" id="KAL2836090.1"/>
    </source>
</evidence>
<sequence length="80" mass="8687">MAPPAEDASKSAGQINFLLDLPSIISQPKLPSLPPGSVQMKRQISEPMVDRPVTTAANMEDDTFVRYGNWVGLYSPIVSN</sequence>
<dbReference type="Proteomes" id="UP001610446">
    <property type="component" value="Unassembled WGS sequence"/>
</dbReference>
<organism evidence="1 2">
    <name type="scientific">Aspergillus pseudoustus</name>
    <dbReference type="NCBI Taxonomy" id="1810923"/>
    <lineage>
        <taxon>Eukaryota</taxon>
        <taxon>Fungi</taxon>
        <taxon>Dikarya</taxon>
        <taxon>Ascomycota</taxon>
        <taxon>Pezizomycotina</taxon>
        <taxon>Eurotiomycetes</taxon>
        <taxon>Eurotiomycetidae</taxon>
        <taxon>Eurotiales</taxon>
        <taxon>Aspergillaceae</taxon>
        <taxon>Aspergillus</taxon>
        <taxon>Aspergillus subgen. Nidulantes</taxon>
    </lineage>
</organism>